<comment type="caution">
    <text evidence="1">The sequence shown here is derived from an EMBL/GenBank/DDBJ whole genome shotgun (WGS) entry which is preliminary data.</text>
</comment>
<evidence type="ECO:0000313" key="2">
    <source>
        <dbReference type="Proteomes" id="UP000253410"/>
    </source>
</evidence>
<gene>
    <name evidence="1" type="ORF">DF182_22505</name>
</gene>
<dbReference type="Proteomes" id="UP000253410">
    <property type="component" value="Unassembled WGS sequence"/>
</dbReference>
<keyword evidence="2" id="KW-1185">Reference proteome</keyword>
<evidence type="ECO:0000313" key="1">
    <source>
        <dbReference type="EMBL" id="RBL89296.1"/>
    </source>
</evidence>
<protein>
    <submittedName>
        <fullName evidence="1">Uncharacterized protein</fullName>
    </submittedName>
</protein>
<accession>A0A365XSE7</accession>
<dbReference type="InterPro" id="IPR046732">
    <property type="entry name" value="DUF6624"/>
</dbReference>
<sequence length="204" mass="23055">MSKQEKDSLISLLFQADTEDQRYRSGMQEVQSKYGGDSPEMKTLLRKMTVADSINLIKISSILDHYGWLGPAAIGSQGNATLFMVIQHSDIKAQEKYLPMMRDAVQKGNAKARSLALLEDRVALHHGQRQLYGSQVIWNMKTNKYQLAPLEDPDNVDTRRLTAGLPPLKEYLSVFGLEWNVEQFKKEAAANEADFFKRTPGTPH</sequence>
<dbReference type="Pfam" id="PF20329">
    <property type="entry name" value="DUF6624"/>
    <property type="match status" value="1"/>
</dbReference>
<reference evidence="1 2" key="1">
    <citation type="submission" date="2018-05" db="EMBL/GenBank/DDBJ databases">
        <title>Chitinophaga sp. K3CV102501T nov., isolated from isolated from a monsoon evergreen broad-leaved forest soil.</title>
        <authorList>
            <person name="Lv Y."/>
        </authorList>
    </citation>
    <scope>NUCLEOTIDE SEQUENCE [LARGE SCALE GENOMIC DNA]</scope>
    <source>
        <strain evidence="1 2">GDMCC 1.1325</strain>
    </source>
</reference>
<name>A0A365XSE7_9BACT</name>
<dbReference type="EMBL" id="QFFJ01000002">
    <property type="protein sequence ID" value="RBL89296.1"/>
    <property type="molecule type" value="Genomic_DNA"/>
</dbReference>
<dbReference type="AlphaFoldDB" id="A0A365XSE7"/>
<organism evidence="1 2">
    <name type="scientific">Chitinophaga flava</name>
    <dbReference type="NCBI Taxonomy" id="2259036"/>
    <lineage>
        <taxon>Bacteria</taxon>
        <taxon>Pseudomonadati</taxon>
        <taxon>Bacteroidota</taxon>
        <taxon>Chitinophagia</taxon>
        <taxon>Chitinophagales</taxon>
        <taxon>Chitinophagaceae</taxon>
        <taxon>Chitinophaga</taxon>
    </lineage>
</organism>
<proteinExistence type="predicted"/>